<keyword evidence="3" id="KW-1185">Reference proteome</keyword>
<dbReference type="Proteomes" id="UP000046392">
    <property type="component" value="Unplaced"/>
</dbReference>
<keyword evidence="2" id="KW-1133">Transmembrane helix</keyword>
<keyword evidence="2" id="KW-0472">Membrane</keyword>
<dbReference type="WBParaSite" id="SPAL_0000607000.1">
    <property type="protein sequence ID" value="SPAL_0000607000.1"/>
    <property type="gene ID" value="SPAL_0000607000"/>
</dbReference>
<feature type="compositionally biased region" description="Basic and acidic residues" evidence="1">
    <location>
        <begin position="1"/>
        <end position="11"/>
    </location>
</feature>
<protein>
    <submittedName>
        <fullName evidence="4">Uncharacterized protein</fullName>
    </submittedName>
</protein>
<evidence type="ECO:0000256" key="1">
    <source>
        <dbReference type="SAM" id="MobiDB-lite"/>
    </source>
</evidence>
<reference evidence="4" key="1">
    <citation type="submission" date="2017-02" db="UniProtKB">
        <authorList>
            <consortium name="WormBaseParasite"/>
        </authorList>
    </citation>
    <scope>IDENTIFICATION</scope>
</reference>
<accession>A0A0N5BJE4</accession>
<organism evidence="3 4">
    <name type="scientific">Strongyloides papillosus</name>
    <name type="common">Intestinal threadworm</name>
    <dbReference type="NCBI Taxonomy" id="174720"/>
    <lineage>
        <taxon>Eukaryota</taxon>
        <taxon>Metazoa</taxon>
        <taxon>Ecdysozoa</taxon>
        <taxon>Nematoda</taxon>
        <taxon>Chromadorea</taxon>
        <taxon>Rhabditida</taxon>
        <taxon>Tylenchina</taxon>
        <taxon>Panagrolaimomorpha</taxon>
        <taxon>Strongyloidoidea</taxon>
        <taxon>Strongyloididae</taxon>
        <taxon>Strongyloides</taxon>
    </lineage>
</organism>
<dbReference type="STRING" id="174720.A0A0N5BJE4"/>
<evidence type="ECO:0000313" key="3">
    <source>
        <dbReference type="Proteomes" id="UP000046392"/>
    </source>
</evidence>
<evidence type="ECO:0000313" key="4">
    <source>
        <dbReference type="WBParaSite" id="SPAL_0000607000.1"/>
    </source>
</evidence>
<sequence>MQNETYKEPEVKFNPPSTDATPVKCNNGQGQDACTEGYCGMFEISTISSSGDSQLSQKYQNCPNNIINQLYLLSTNRGTTFNKALLNDKYNIGRACVDKLSLKTLAKNGLSSYFFYINCYVPDGNKNAEFPEIPDLMFYATTTTTLKPIITTTKLATSSCNLSIVTIIFFKIVSYFFKA</sequence>
<name>A0A0N5BJE4_STREA</name>
<evidence type="ECO:0000256" key="2">
    <source>
        <dbReference type="SAM" id="Phobius"/>
    </source>
</evidence>
<keyword evidence="2" id="KW-0812">Transmembrane</keyword>
<dbReference type="AlphaFoldDB" id="A0A0N5BJE4"/>
<proteinExistence type="predicted"/>
<feature type="region of interest" description="Disordered" evidence="1">
    <location>
        <begin position="1"/>
        <end position="21"/>
    </location>
</feature>
<feature type="transmembrane region" description="Helical" evidence="2">
    <location>
        <begin position="155"/>
        <end position="177"/>
    </location>
</feature>